<accession>A0A370I1B0</accession>
<name>A0A370I1B0_9NOCA</name>
<feature type="compositionally biased region" description="Polar residues" evidence="1">
    <location>
        <begin position="514"/>
        <end position="528"/>
    </location>
</feature>
<feature type="compositionally biased region" description="Low complexity" evidence="1">
    <location>
        <begin position="332"/>
        <end position="398"/>
    </location>
</feature>
<feature type="compositionally biased region" description="Low complexity" evidence="1">
    <location>
        <begin position="659"/>
        <end position="672"/>
    </location>
</feature>
<sequence>MSRDLPFDEDDSGAGDHAGDTAYHIATGVARVARAGAYVTGGALIAANGSPAPANESHSSRITGWASADPQPDAPSPVVSYPDPEPGSAPPPVLGKHVPAPVSAPLTPAHPEPAAGPFGLPELNGTMAEGAPNLEIPATGNGGHGDHSPAMGLPSLDNSTGSDAPFGIPGAEHGTSGFELPSLPTHPAHGPGGFDLPGLDAHPAALPLNHGLGLPGTNGLNLPGMNGLGPGGVGLPESGVQDHSPFDGAGGGHPGMFLGTEMKIDAHIGLDGVWFTSEAKIDFAVGDVGHQLDDYSNWLGSGIHHIPTGDGSQGVPDLVAGLGHPATPNAVGGPMAAGSHGPHGHAVGAHPHGAVGAHPHGAVGAHPHGASAHGSAPLGSSPGAASGSTAPGAPVGAPAPQPVSVAPAPSFTAAPTPAVAVVPASPAPVAVSAPVANVAVAQPFTPPAPALAPVAATPLQTSNAPEVASHPIAAVLPTHAGPAAAVPVIAGGHGSGTTKATTSPSSTTGKTTAEHPSTSTAPMSQPQTDVEKPSSVPHVSIPPTSVTRPGDATTTTGDSTTGHTGGVTTTRPGDSTSTRPGDTSTRPSDSTDPTTPATGTGGSTGTTGSTPTGTHDPDAGATPPATGNTGHGPTGTEPTAPHPTVPTGHDTPTAPGHEPSVPTTPVTVSPNSGDIGGVGGGAGVHPVPVEPPHTVTPPVGGGGVAPTQVPVKPVAHVVDAYDHSPWVDDHSTLTVAAGGALSSQLLPDATYAELHHPVLHPVADMHITL</sequence>
<evidence type="ECO:0000313" key="2">
    <source>
        <dbReference type="EMBL" id="RDI63971.1"/>
    </source>
</evidence>
<feature type="compositionally biased region" description="Pro residues" evidence="1">
    <location>
        <begin position="83"/>
        <end position="93"/>
    </location>
</feature>
<keyword evidence="3" id="KW-1185">Reference proteome</keyword>
<dbReference type="STRING" id="1210086.GCA_001613105_03569"/>
<dbReference type="Proteomes" id="UP000254869">
    <property type="component" value="Unassembled WGS sequence"/>
</dbReference>
<feature type="compositionally biased region" description="Low complexity" evidence="1">
    <location>
        <begin position="580"/>
        <end position="598"/>
    </location>
</feature>
<dbReference type="EMBL" id="QQBC01000009">
    <property type="protein sequence ID" value="RDI63971.1"/>
    <property type="molecule type" value="Genomic_DNA"/>
</dbReference>
<comment type="caution">
    <text evidence="2">The sequence shown here is derived from an EMBL/GenBank/DDBJ whole genome shotgun (WGS) entry which is preliminary data.</text>
</comment>
<gene>
    <name evidence="2" type="ORF">DFR76_109311</name>
</gene>
<reference evidence="2 3" key="1">
    <citation type="submission" date="2018-07" db="EMBL/GenBank/DDBJ databases">
        <title>Genomic Encyclopedia of Type Strains, Phase IV (KMG-IV): sequencing the most valuable type-strain genomes for metagenomic binning, comparative biology and taxonomic classification.</title>
        <authorList>
            <person name="Goeker M."/>
        </authorList>
    </citation>
    <scope>NUCLEOTIDE SEQUENCE [LARGE SCALE GENOMIC DNA]</scope>
    <source>
        <strain evidence="2 3">DSM 44290</strain>
    </source>
</reference>
<feature type="region of interest" description="Disordered" evidence="1">
    <location>
        <begin position="486"/>
        <end position="696"/>
    </location>
</feature>
<dbReference type="RefSeq" id="WP_170216786.1">
    <property type="nucleotide sequence ID" value="NZ_QQBC01000009.1"/>
</dbReference>
<organism evidence="2 3">
    <name type="scientific">Nocardia pseudobrasiliensis</name>
    <dbReference type="NCBI Taxonomy" id="45979"/>
    <lineage>
        <taxon>Bacteria</taxon>
        <taxon>Bacillati</taxon>
        <taxon>Actinomycetota</taxon>
        <taxon>Actinomycetes</taxon>
        <taxon>Mycobacteriales</taxon>
        <taxon>Nocardiaceae</taxon>
        <taxon>Nocardia</taxon>
    </lineage>
</organism>
<feature type="compositionally biased region" description="Low complexity" evidence="1">
    <location>
        <begin position="486"/>
        <end position="511"/>
    </location>
</feature>
<feature type="compositionally biased region" description="Low complexity" evidence="1">
    <location>
        <begin position="66"/>
        <end position="80"/>
    </location>
</feature>
<feature type="compositionally biased region" description="Gly residues" evidence="1">
    <location>
        <begin position="674"/>
        <end position="683"/>
    </location>
</feature>
<feature type="region of interest" description="Disordered" evidence="1">
    <location>
        <begin position="45"/>
        <end position="180"/>
    </location>
</feature>
<evidence type="ECO:0000256" key="1">
    <source>
        <dbReference type="SAM" id="MobiDB-lite"/>
    </source>
</evidence>
<dbReference type="AlphaFoldDB" id="A0A370I1B0"/>
<feature type="region of interest" description="Disordered" evidence="1">
    <location>
        <begin position="320"/>
        <end position="398"/>
    </location>
</feature>
<protein>
    <submittedName>
        <fullName evidence="2">Uncharacterized protein</fullName>
    </submittedName>
</protein>
<feature type="region of interest" description="Disordered" evidence="1">
    <location>
        <begin position="1"/>
        <end position="20"/>
    </location>
</feature>
<evidence type="ECO:0000313" key="3">
    <source>
        <dbReference type="Proteomes" id="UP000254869"/>
    </source>
</evidence>
<proteinExistence type="predicted"/>
<feature type="compositionally biased region" description="Low complexity" evidence="1">
    <location>
        <begin position="553"/>
        <end position="570"/>
    </location>
</feature>